<dbReference type="Gene3D" id="3.30.830.10">
    <property type="entry name" value="Metalloenzyme, LuxS/M16 peptidase-like"/>
    <property type="match status" value="4"/>
</dbReference>
<comment type="caution">
    <text evidence="5">The sequence shown here is derived from an EMBL/GenBank/DDBJ whole genome shotgun (WGS) entry which is preliminary data.</text>
</comment>
<feature type="signal peptide" evidence="2">
    <location>
        <begin position="1"/>
        <end position="22"/>
    </location>
</feature>
<evidence type="ECO:0000256" key="2">
    <source>
        <dbReference type="SAM" id="SignalP"/>
    </source>
</evidence>
<dbReference type="InterPro" id="IPR050361">
    <property type="entry name" value="MPP/UQCRC_Complex"/>
</dbReference>
<feature type="chain" id="PRO_5045800484" evidence="2">
    <location>
        <begin position="23"/>
        <end position="958"/>
    </location>
</feature>
<comment type="similarity">
    <text evidence="1">Belongs to the peptidase M16 family.</text>
</comment>
<dbReference type="InterPro" id="IPR011765">
    <property type="entry name" value="Pept_M16_N"/>
</dbReference>
<evidence type="ECO:0000313" key="5">
    <source>
        <dbReference type="EMBL" id="MCS0589231.1"/>
    </source>
</evidence>
<feature type="domain" description="Peptidase M16 N-terminal" evidence="3">
    <location>
        <begin position="59"/>
        <end position="179"/>
    </location>
</feature>
<evidence type="ECO:0000256" key="1">
    <source>
        <dbReference type="ARBA" id="ARBA00007261"/>
    </source>
</evidence>
<dbReference type="SUPFAM" id="SSF63411">
    <property type="entry name" value="LuxS/MPP-like metallohydrolase"/>
    <property type="match status" value="4"/>
</dbReference>
<feature type="domain" description="Peptidase M16 C-terminal" evidence="4">
    <location>
        <begin position="216"/>
        <end position="398"/>
    </location>
</feature>
<dbReference type="PANTHER" id="PTHR11851">
    <property type="entry name" value="METALLOPROTEASE"/>
    <property type="match status" value="1"/>
</dbReference>
<dbReference type="InterPro" id="IPR011249">
    <property type="entry name" value="Metalloenz_LuxS/M16"/>
</dbReference>
<organism evidence="5 6">
    <name type="scientific">Massilia norwichensis</name>
    <dbReference type="NCBI Taxonomy" id="1442366"/>
    <lineage>
        <taxon>Bacteria</taxon>
        <taxon>Pseudomonadati</taxon>
        <taxon>Pseudomonadota</taxon>
        <taxon>Betaproteobacteria</taxon>
        <taxon>Burkholderiales</taxon>
        <taxon>Oxalobacteraceae</taxon>
        <taxon>Telluria group</taxon>
        <taxon>Massilia</taxon>
    </lineage>
</organism>
<dbReference type="RefSeq" id="WP_258844997.1">
    <property type="nucleotide sequence ID" value="NZ_JANUGX010000007.1"/>
</dbReference>
<proteinExistence type="inferred from homology"/>
<dbReference type="Pfam" id="PF05193">
    <property type="entry name" value="Peptidase_M16_C"/>
    <property type="match status" value="2"/>
</dbReference>
<feature type="domain" description="Peptidase M16 C-terminal" evidence="4">
    <location>
        <begin position="702"/>
        <end position="874"/>
    </location>
</feature>
<dbReference type="Pfam" id="PF00675">
    <property type="entry name" value="Peptidase_M16"/>
    <property type="match status" value="1"/>
</dbReference>
<evidence type="ECO:0000259" key="3">
    <source>
        <dbReference type="Pfam" id="PF00675"/>
    </source>
</evidence>
<accession>A0ABT2A4V6</accession>
<sequence>MRRILARRLVSFAIAAVWLAPAASQSASFAAFDPNAPIPTGPGVKVGKLSNGLTYYIRQNKVPARRLELRLVVKAGSILEDEDQRGLAHFTEHMAFNGSTHFRKHEVVGWLQSIGVKFGADLNAFTSYDQTMYVLPVPTDKQENIDKAFTILEDWAHGVSFNDADIDKERSVVLEELRTRKGVGERVNKVLMPKLFNGSRYADRAIGGTDESIRSFKADALRRFYRDWYRPDLMAVVAVGDVEPEELEEQIRKHFGPLTNPPTPRPRDYVEIAPLAATEALAVTDRELPMNSVLLHYPVSYAPDRGTYGSYRERLFERLVGGMLAQRLLEVGQQPNPPFVAASSGIAQMTPRYRGYMARVVLGAGGSAPALAALLQEQQRARQHGFAQAEFERARKSLQRSEERSYNERAGTTSGTYVAEYIRNFVAGEPLPGSEVEHRMAQELLPAITLDEVNAFARGFIPGDDKKLVIYVGGEAVPAPAPAQLLAEVAAGEKAVVGVREEKALASSLMVPPATPGSIVAESQDKSLGITRLSFSNGVKVILKPTGFQQDQVLLGARRFGGQNLFDEKDLVNARHASALVAAMGLKDFSPLELRKMLAGRNANAAVQLGMDTDEIGGSSGASAEEIETMLQLLWLRFNGVRRDEGLYKSYLAKEEEVLRHRDATPQARFGDVLVDTLYAKHPYEPRATVLADLPRVDLDRSIALYRQRFSSARGFTFVLAGKFEVDKIKPLLATYLGTLPTPELPLAYRDVGLRYATGVVKQEVKAGTEPKSTLALSFTGPTTWSPDEQLRIEALVEVMNLRIVEVLREKMGLIYSGRMSGGIVRTPWEHYVIGTALPTGPDQVERMRVALFAEIERLKQEGPDQAELDKVKRNWSQSWQNNMRSNAYWVAALGNAALYGSDPHRLLDQLQRAGNITPEDVKLAAQRYFNTGNYVQVVLNPEDVKPAQKLAGAAAAR</sequence>
<protein>
    <submittedName>
        <fullName evidence="5">Insulinase family protein</fullName>
    </submittedName>
</protein>
<gene>
    <name evidence="5" type="ORF">NX782_08425</name>
</gene>
<keyword evidence="6" id="KW-1185">Reference proteome</keyword>
<dbReference type="EMBL" id="JANUGX010000007">
    <property type="protein sequence ID" value="MCS0589231.1"/>
    <property type="molecule type" value="Genomic_DNA"/>
</dbReference>
<keyword evidence="2" id="KW-0732">Signal</keyword>
<evidence type="ECO:0000313" key="6">
    <source>
        <dbReference type="Proteomes" id="UP001205560"/>
    </source>
</evidence>
<name>A0ABT2A4V6_9BURK</name>
<dbReference type="Proteomes" id="UP001205560">
    <property type="component" value="Unassembled WGS sequence"/>
</dbReference>
<reference evidence="5 6" key="1">
    <citation type="submission" date="2022-08" db="EMBL/GenBank/DDBJ databases">
        <title>Reclassification of Massilia species as members of the genera Telluria, Duganella, Pseudoduganella, Mokoshia gen. nov. and Zemynaea gen. nov. using orthogonal and non-orthogonal genome-based approaches.</title>
        <authorList>
            <person name="Bowman J.P."/>
        </authorList>
    </citation>
    <scope>NUCLEOTIDE SEQUENCE [LARGE SCALE GENOMIC DNA]</scope>
    <source>
        <strain evidence="5 6">LMG 28164</strain>
    </source>
</reference>
<evidence type="ECO:0000259" key="4">
    <source>
        <dbReference type="Pfam" id="PF05193"/>
    </source>
</evidence>
<dbReference type="PANTHER" id="PTHR11851:SF49">
    <property type="entry name" value="MITOCHONDRIAL-PROCESSING PEPTIDASE SUBUNIT ALPHA"/>
    <property type="match status" value="1"/>
</dbReference>
<dbReference type="InterPro" id="IPR007863">
    <property type="entry name" value="Peptidase_M16_C"/>
</dbReference>